<accession>A0AAV4BRX7</accession>
<sequence length="289" mass="32770">MDDAERLSIHAASVGSDESRPTAASSLATIDPSGTNPLSNIYSVTSSRSTSDPIGRRLRSSDLPSRKLQFSQWHELRSTEVKGNQLKAPRVRIGPNDKERNFYELVDDDNNKIHNQLQGRQRQQRRDDLEHWEKATLASFTRQELHHGYQKGNLGRILSRLKKVVYLNLKDNELLNLTSFSFPRCEYLNLDTNNLTSLKQLPSLPQIKHLSLQDNDVCTLDGLSSLKSSPLEELYLTGNPVAFKIGYRYMVFSILPNLHILDGVLRHDEDLREPEKCQNDLMGGGCVIC</sequence>
<evidence type="ECO:0000313" key="4">
    <source>
        <dbReference type="EMBL" id="GFO22025.1"/>
    </source>
</evidence>
<proteinExistence type="predicted"/>
<protein>
    <submittedName>
        <fullName evidence="4">Protein-s-isoprenylcysteine o-methyltransferase</fullName>
    </submittedName>
</protein>
<name>A0AAV4BRX7_9GAST</name>
<evidence type="ECO:0000256" key="3">
    <source>
        <dbReference type="SAM" id="MobiDB-lite"/>
    </source>
</evidence>
<dbReference type="AlphaFoldDB" id="A0AAV4BRX7"/>
<organism evidence="4 5">
    <name type="scientific">Plakobranchus ocellatus</name>
    <dbReference type="NCBI Taxonomy" id="259542"/>
    <lineage>
        <taxon>Eukaryota</taxon>
        <taxon>Metazoa</taxon>
        <taxon>Spiralia</taxon>
        <taxon>Lophotrochozoa</taxon>
        <taxon>Mollusca</taxon>
        <taxon>Gastropoda</taxon>
        <taxon>Heterobranchia</taxon>
        <taxon>Euthyneura</taxon>
        <taxon>Panpulmonata</taxon>
        <taxon>Sacoglossa</taxon>
        <taxon>Placobranchoidea</taxon>
        <taxon>Plakobranchidae</taxon>
        <taxon>Plakobranchus</taxon>
    </lineage>
</organism>
<feature type="compositionally biased region" description="Polar residues" evidence="3">
    <location>
        <begin position="22"/>
        <end position="52"/>
    </location>
</feature>
<dbReference type="InterPro" id="IPR001611">
    <property type="entry name" value="Leu-rich_rpt"/>
</dbReference>
<feature type="region of interest" description="Disordered" evidence="3">
    <location>
        <begin position="1"/>
        <end position="62"/>
    </location>
</feature>
<dbReference type="Proteomes" id="UP000735302">
    <property type="component" value="Unassembled WGS sequence"/>
</dbReference>
<dbReference type="PROSITE" id="PS51450">
    <property type="entry name" value="LRR"/>
    <property type="match status" value="1"/>
</dbReference>
<keyword evidence="2" id="KW-0677">Repeat</keyword>
<dbReference type="SUPFAM" id="SSF52058">
    <property type="entry name" value="L domain-like"/>
    <property type="match status" value="1"/>
</dbReference>
<dbReference type="PANTHER" id="PTHR18849">
    <property type="entry name" value="LEUCINE RICH REPEAT PROTEIN"/>
    <property type="match status" value="1"/>
</dbReference>
<evidence type="ECO:0000313" key="5">
    <source>
        <dbReference type="Proteomes" id="UP000735302"/>
    </source>
</evidence>
<keyword evidence="5" id="KW-1185">Reference proteome</keyword>
<dbReference type="EMBL" id="BLXT01005315">
    <property type="protein sequence ID" value="GFO22025.1"/>
    <property type="molecule type" value="Genomic_DNA"/>
</dbReference>
<gene>
    <name evidence="4" type="ORF">PoB_004853000</name>
</gene>
<dbReference type="PANTHER" id="PTHR18849:SF4">
    <property type="entry name" value="GENE 29133-RELATED"/>
    <property type="match status" value="1"/>
</dbReference>
<evidence type="ECO:0000256" key="1">
    <source>
        <dbReference type="ARBA" id="ARBA00022614"/>
    </source>
</evidence>
<dbReference type="Gene3D" id="3.80.10.10">
    <property type="entry name" value="Ribonuclease Inhibitor"/>
    <property type="match status" value="1"/>
</dbReference>
<comment type="caution">
    <text evidence="4">The sequence shown here is derived from an EMBL/GenBank/DDBJ whole genome shotgun (WGS) entry which is preliminary data.</text>
</comment>
<keyword evidence="1" id="KW-0433">Leucine-rich repeat</keyword>
<dbReference type="InterPro" id="IPR032675">
    <property type="entry name" value="LRR_dom_sf"/>
</dbReference>
<evidence type="ECO:0000256" key="2">
    <source>
        <dbReference type="ARBA" id="ARBA00022737"/>
    </source>
</evidence>
<reference evidence="4 5" key="1">
    <citation type="journal article" date="2021" name="Elife">
        <title>Chloroplast acquisition without the gene transfer in kleptoplastic sea slugs, Plakobranchus ocellatus.</title>
        <authorList>
            <person name="Maeda T."/>
            <person name="Takahashi S."/>
            <person name="Yoshida T."/>
            <person name="Shimamura S."/>
            <person name="Takaki Y."/>
            <person name="Nagai Y."/>
            <person name="Toyoda A."/>
            <person name="Suzuki Y."/>
            <person name="Arimoto A."/>
            <person name="Ishii H."/>
            <person name="Satoh N."/>
            <person name="Nishiyama T."/>
            <person name="Hasebe M."/>
            <person name="Maruyama T."/>
            <person name="Minagawa J."/>
            <person name="Obokata J."/>
            <person name="Shigenobu S."/>
        </authorList>
    </citation>
    <scope>NUCLEOTIDE SEQUENCE [LARGE SCALE GENOMIC DNA]</scope>
</reference>